<dbReference type="GO" id="GO:0005737">
    <property type="term" value="C:cytoplasm"/>
    <property type="evidence" value="ECO:0007669"/>
    <property type="project" value="TreeGrafter"/>
</dbReference>
<reference evidence="3" key="2">
    <citation type="journal article" date="2023" name="Plants (Basel)">
        <title>Annotation of the Turnera subulata (Passifloraceae) Draft Genome Reveals the S-Locus Evolved after the Divergence of Turneroideae from Passifloroideae in a Stepwise Manner.</title>
        <authorList>
            <person name="Henning P.M."/>
            <person name="Roalson E.H."/>
            <person name="Mir W."/>
            <person name="McCubbin A.G."/>
            <person name="Shore J.S."/>
        </authorList>
    </citation>
    <scope>NUCLEOTIDE SEQUENCE</scope>
    <source>
        <strain evidence="3">F60SS</strain>
    </source>
</reference>
<reference evidence="3" key="1">
    <citation type="submission" date="2022-02" db="EMBL/GenBank/DDBJ databases">
        <authorList>
            <person name="Henning P.M."/>
            <person name="McCubbin A.G."/>
            <person name="Shore J.S."/>
        </authorList>
    </citation>
    <scope>NUCLEOTIDE SEQUENCE</scope>
    <source>
        <strain evidence="3">F60SS</strain>
        <tissue evidence="3">Leaves</tissue>
    </source>
</reference>
<dbReference type="AlphaFoldDB" id="A0A9Q0JCM9"/>
<accession>A0A9Q0JCM9</accession>
<dbReference type="EMBL" id="JAKUCV010004154">
    <property type="protein sequence ID" value="KAJ4836327.1"/>
    <property type="molecule type" value="Genomic_DNA"/>
</dbReference>
<dbReference type="OrthoDB" id="1751008at2759"/>
<evidence type="ECO:0000313" key="4">
    <source>
        <dbReference type="Proteomes" id="UP001141552"/>
    </source>
</evidence>
<feature type="region of interest" description="Disordered" evidence="1">
    <location>
        <begin position="92"/>
        <end position="115"/>
    </location>
</feature>
<dbReference type="Proteomes" id="UP001141552">
    <property type="component" value="Unassembled WGS sequence"/>
</dbReference>
<dbReference type="GO" id="GO:0045292">
    <property type="term" value="P:mRNA cis splicing, via spliceosome"/>
    <property type="evidence" value="ECO:0007669"/>
    <property type="project" value="TreeGrafter"/>
</dbReference>
<comment type="caution">
    <text evidence="3">The sequence shown here is derived from an EMBL/GenBank/DDBJ whole genome shotgun (WGS) entry which is preliminary data.</text>
</comment>
<name>A0A9Q0JCM9_9ROSI</name>
<protein>
    <recommendedName>
        <fullName evidence="2">Splicing factor cactin central domain-containing protein</fullName>
    </recommendedName>
</protein>
<evidence type="ECO:0000256" key="1">
    <source>
        <dbReference type="SAM" id="MobiDB-lite"/>
    </source>
</evidence>
<feature type="region of interest" description="Disordered" evidence="1">
    <location>
        <begin position="162"/>
        <end position="195"/>
    </location>
</feature>
<feature type="compositionally biased region" description="Basic and acidic residues" evidence="1">
    <location>
        <begin position="162"/>
        <end position="174"/>
    </location>
</feature>
<organism evidence="3 4">
    <name type="scientific">Turnera subulata</name>
    <dbReference type="NCBI Taxonomy" id="218843"/>
    <lineage>
        <taxon>Eukaryota</taxon>
        <taxon>Viridiplantae</taxon>
        <taxon>Streptophyta</taxon>
        <taxon>Embryophyta</taxon>
        <taxon>Tracheophyta</taxon>
        <taxon>Spermatophyta</taxon>
        <taxon>Magnoliopsida</taxon>
        <taxon>eudicotyledons</taxon>
        <taxon>Gunneridae</taxon>
        <taxon>Pentapetalae</taxon>
        <taxon>rosids</taxon>
        <taxon>fabids</taxon>
        <taxon>Malpighiales</taxon>
        <taxon>Passifloraceae</taxon>
        <taxon>Turnera</taxon>
    </lineage>
</organism>
<evidence type="ECO:0000313" key="3">
    <source>
        <dbReference type="EMBL" id="KAJ4836327.1"/>
    </source>
</evidence>
<dbReference type="InterPro" id="IPR018816">
    <property type="entry name" value="Cactin_central"/>
</dbReference>
<feature type="compositionally biased region" description="Acidic residues" evidence="1">
    <location>
        <begin position="1"/>
        <end position="18"/>
    </location>
</feature>
<sequence length="243" mass="28215">MDSDESPSESESESESYSDESPRRSSRRRECRSRSRGSSSRRHRSSHESDESDSGGSGRDRKDKKRRSSSDISKAEINEYLAKKAQRKYLNTSKKLKTHSVSGYSNDSNPFGDSNLNEKFVWRKKIERDVSQGVPLDTFSVRAEKKKQKERMAEIEKVKKRREETALEKARHEEEMLESVRGQSSKIGRKKKRSEIRLREGRMKPIDILSKHLNVSDDGDKEINEPYMVFKAPFNESTYSREI</sequence>
<dbReference type="PANTHER" id="PTHR21737">
    <property type="entry name" value="POLYGLUTAMINE BINDING PROTEIN 1/MARVEL MEMBRANE-ASSOCIATING DOMAIN CONTAINING 3"/>
    <property type="match status" value="1"/>
</dbReference>
<dbReference type="GO" id="GO:0005681">
    <property type="term" value="C:spliceosomal complex"/>
    <property type="evidence" value="ECO:0007669"/>
    <property type="project" value="TreeGrafter"/>
</dbReference>
<gene>
    <name evidence="3" type="ORF">Tsubulata_019683</name>
</gene>
<keyword evidence="4" id="KW-1185">Reference proteome</keyword>
<feature type="compositionally biased region" description="Basic residues" evidence="1">
    <location>
        <begin position="24"/>
        <end position="45"/>
    </location>
</feature>
<dbReference type="PANTHER" id="PTHR21737:SF4">
    <property type="entry name" value="SPLICING FACTOR CACTIN"/>
    <property type="match status" value="1"/>
</dbReference>
<feature type="domain" description="Splicing factor cactin central" evidence="2">
    <location>
        <begin position="189"/>
        <end position="232"/>
    </location>
</feature>
<evidence type="ECO:0000259" key="2">
    <source>
        <dbReference type="Pfam" id="PF10312"/>
    </source>
</evidence>
<feature type="region of interest" description="Disordered" evidence="1">
    <location>
        <begin position="1"/>
        <end position="76"/>
    </location>
</feature>
<dbReference type="Pfam" id="PF10312">
    <property type="entry name" value="Cactin_mid"/>
    <property type="match status" value="1"/>
</dbReference>
<proteinExistence type="predicted"/>